<name>A0AAN0NEK9_9RHOB</name>
<dbReference type="PANTHER" id="PTHR30121">
    <property type="entry name" value="UNCHARACTERIZED PROTEIN YJGR-RELATED"/>
    <property type="match status" value="1"/>
</dbReference>
<feature type="region of interest" description="Disordered" evidence="1">
    <location>
        <begin position="649"/>
        <end position="691"/>
    </location>
</feature>
<dbReference type="SUPFAM" id="SSF52540">
    <property type="entry name" value="P-loop containing nucleoside triphosphate hydrolases"/>
    <property type="match status" value="1"/>
</dbReference>
<keyword evidence="2" id="KW-1133">Transmembrane helix</keyword>
<feature type="compositionally biased region" description="Acidic residues" evidence="1">
    <location>
        <begin position="668"/>
        <end position="684"/>
    </location>
</feature>
<dbReference type="PANTHER" id="PTHR30121:SF6">
    <property type="entry name" value="SLR6007 PROTEIN"/>
    <property type="match status" value="1"/>
</dbReference>
<dbReference type="Gene3D" id="3.40.50.300">
    <property type="entry name" value="P-loop containing nucleotide triphosphate hydrolases"/>
    <property type="match status" value="2"/>
</dbReference>
<feature type="transmembrane region" description="Helical" evidence="2">
    <location>
        <begin position="12"/>
        <end position="43"/>
    </location>
</feature>
<dbReference type="EMBL" id="CP151762">
    <property type="protein sequence ID" value="WZU63391.1"/>
    <property type="molecule type" value="Genomic_DNA"/>
</dbReference>
<evidence type="ECO:0000256" key="1">
    <source>
        <dbReference type="SAM" id="MobiDB-lite"/>
    </source>
</evidence>
<evidence type="ECO:0000313" key="4">
    <source>
        <dbReference type="Proteomes" id="UP001451782"/>
    </source>
</evidence>
<keyword evidence="3" id="KW-0547">Nucleotide-binding</keyword>
<keyword evidence="4" id="KW-1185">Reference proteome</keyword>
<gene>
    <name evidence="3" type="ORF">AABB28_16310</name>
</gene>
<proteinExistence type="predicted"/>
<dbReference type="InterPro" id="IPR027417">
    <property type="entry name" value="P-loop_NTPase"/>
</dbReference>
<sequence>MGGNLSDQVSGLVISVIIVGVLLMAALMITPFFLLGAGAYVGVRLYLESPARAERLAKEETMRLYQHAMSGRVGLSDYEIDKALSAYWPASTPDPLRIQLLDVGRALFQAEGLSPDIPPPPALCNTVEGGRYRDLLAKQGQARNDPQMLKAALDVISQALAPIAKAAPPMKGDVLVSVSQFLTPHNAVIDEIVSPFFQDNGYNHFKDLRQQLDNNLRQTHRTNPVFPRDYRGDDAVDTYLKGTLLRDLFDLRTPFEIPAELRFEHTHMVAGSGHGKTQTLQYLIAKDLPDVAAGAKSVVVIDSQGDLIGNILRAKVLDPEDIVLINPEDIAYPVSLNLFSVGQERLDAYSPLERERLTNSIIELYDFVLGSLLSAGMTAKQSVVFRYVTRLMFHIPDATIHTLCDLMEAGGTAKYQEHIAKLEGTPRRFFETEFESKEFAATKTQVLRRLYGVLENQTFERMFANPESKFDMFTELNAGKLILINTSKSLLKEQGTEIFGRFFIALIAQAAQERATLRQQDRLPAMIYIDEAQDYFDANIGVILSQARKYRVGMVMAHQYLGQLSSGLSEAFEANTSIKLAGGVSARDARTLSSQMHATPELIQQQPKGSFATYLRGLTDKAVPIAFPFFELENLPRTTKEQRAAILQHSRDTYAQPWERKAEHSEPDHEEAEILPPENNDDDPLAPSPEL</sequence>
<dbReference type="Proteomes" id="UP001451782">
    <property type="component" value="Chromosome"/>
</dbReference>
<dbReference type="AlphaFoldDB" id="A0AAN0NEK9"/>
<evidence type="ECO:0000313" key="3">
    <source>
        <dbReference type="EMBL" id="WZU63391.1"/>
    </source>
</evidence>
<protein>
    <submittedName>
        <fullName evidence="3">ATP-binding protein</fullName>
    </submittedName>
</protein>
<keyword evidence="2" id="KW-0812">Transmembrane</keyword>
<accession>A0AAN0NEK9</accession>
<dbReference type="InterPro" id="IPR051162">
    <property type="entry name" value="T4SS_component"/>
</dbReference>
<dbReference type="RefSeq" id="WP_342069773.1">
    <property type="nucleotide sequence ID" value="NZ_CP151762.1"/>
</dbReference>
<dbReference type="KEGG" id="yag:AABB28_16310"/>
<feature type="compositionally biased region" description="Basic and acidic residues" evidence="1">
    <location>
        <begin position="658"/>
        <end position="667"/>
    </location>
</feature>
<organism evidence="3 4">
    <name type="scientific">Yoonia algicola</name>
    <dbReference type="NCBI Taxonomy" id="3137368"/>
    <lineage>
        <taxon>Bacteria</taxon>
        <taxon>Pseudomonadati</taxon>
        <taxon>Pseudomonadota</taxon>
        <taxon>Alphaproteobacteria</taxon>
        <taxon>Rhodobacterales</taxon>
        <taxon>Paracoccaceae</taxon>
        <taxon>Yoonia</taxon>
    </lineage>
</organism>
<evidence type="ECO:0000256" key="2">
    <source>
        <dbReference type="SAM" id="Phobius"/>
    </source>
</evidence>
<keyword evidence="2" id="KW-0472">Membrane</keyword>
<reference evidence="3 4" key="1">
    <citation type="submission" date="2024-04" db="EMBL/GenBank/DDBJ databases">
        <title>Phylogenomic analyses of a clade within the roseobacter group suggest taxonomic reassignments of species of the genera Aestuariivita, Citreicella, Loktanella, Nautella, Pelagibaca, Ruegeria, Thalassobius, Thiobacimonas and Tropicibacter, and the proposal o.</title>
        <authorList>
            <person name="Jeon C.O."/>
        </authorList>
    </citation>
    <scope>NUCLEOTIDE SEQUENCE [LARGE SCALE GENOMIC DNA]</scope>
    <source>
        <strain evidence="3 4">G8-12</strain>
    </source>
</reference>
<keyword evidence="3" id="KW-0067">ATP-binding</keyword>
<dbReference type="GO" id="GO:0005524">
    <property type="term" value="F:ATP binding"/>
    <property type="evidence" value="ECO:0007669"/>
    <property type="project" value="UniProtKB-KW"/>
</dbReference>